<sequence>MELDALESAKEEQEYQKFKGHNVQFDFHILIKLKAMIDVSSNFMELPLKGGIDDCAGKITKELAISFASFTNERIDRELIQELILYQFSTIHRRLPVAITFDPELRLTHRLRLRGAYHLLYASNLGLRYGYGNCLLNFPFQFCQAQEKWVFGQASTSRNLGLNGIESGFMEKDLKYVVRLENVLKMVGIGLGSKSFEGFKLVNSAEVQ</sequence>
<reference evidence="1 2" key="1">
    <citation type="journal article" date="2023" name="Plants (Basel)">
        <title>Bridging the Gap: Combining Genomics and Transcriptomics Approaches to Understand Stylosanthes scabra, an Orphan Legume from the Brazilian Caatinga.</title>
        <authorList>
            <person name="Ferreira-Neto J.R.C."/>
            <person name="da Silva M.D."/>
            <person name="Binneck E."/>
            <person name="de Melo N.F."/>
            <person name="da Silva R.H."/>
            <person name="de Melo A.L.T.M."/>
            <person name="Pandolfi V."/>
            <person name="Bustamante F.O."/>
            <person name="Brasileiro-Vidal A.C."/>
            <person name="Benko-Iseppon A.M."/>
        </authorList>
    </citation>
    <scope>NUCLEOTIDE SEQUENCE [LARGE SCALE GENOMIC DNA]</scope>
    <source>
        <tissue evidence="1">Leaves</tissue>
    </source>
</reference>
<dbReference type="Proteomes" id="UP001341840">
    <property type="component" value="Unassembled WGS sequence"/>
</dbReference>
<organism evidence="1 2">
    <name type="scientific">Stylosanthes scabra</name>
    <dbReference type="NCBI Taxonomy" id="79078"/>
    <lineage>
        <taxon>Eukaryota</taxon>
        <taxon>Viridiplantae</taxon>
        <taxon>Streptophyta</taxon>
        <taxon>Embryophyta</taxon>
        <taxon>Tracheophyta</taxon>
        <taxon>Spermatophyta</taxon>
        <taxon>Magnoliopsida</taxon>
        <taxon>eudicotyledons</taxon>
        <taxon>Gunneridae</taxon>
        <taxon>Pentapetalae</taxon>
        <taxon>rosids</taxon>
        <taxon>fabids</taxon>
        <taxon>Fabales</taxon>
        <taxon>Fabaceae</taxon>
        <taxon>Papilionoideae</taxon>
        <taxon>50 kb inversion clade</taxon>
        <taxon>dalbergioids sensu lato</taxon>
        <taxon>Dalbergieae</taxon>
        <taxon>Pterocarpus clade</taxon>
        <taxon>Stylosanthes</taxon>
    </lineage>
</organism>
<evidence type="ECO:0000313" key="2">
    <source>
        <dbReference type="Proteomes" id="UP001341840"/>
    </source>
</evidence>
<gene>
    <name evidence="1" type="ORF">PIB30_072341</name>
</gene>
<proteinExistence type="predicted"/>
<protein>
    <submittedName>
        <fullName evidence="1">Uncharacterized protein</fullName>
    </submittedName>
</protein>
<comment type="caution">
    <text evidence="1">The sequence shown here is derived from an EMBL/GenBank/DDBJ whole genome shotgun (WGS) entry which is preliminary data.</text>
</comment>
<keyword evidence="2" id="KW-1185">Reference proteome</keyword>
<name>A0ABU6ZMS8_9FABA</name>
<accession>A0ABU6ZMS8</accession>
<dbReference type="EMBL" id="JASCZI010272715">
    <property type="protein sequence ID" value="MED6223263.1"/>
    <property type="molecule type" value="Genomic_DNA"/>
</dbReference>
<evidence type="ECO:0000313" key="1">
    <source>
        <dbReference type="EMBL" id="MED6223263.1"/>
    </source>
</evidence>